<dbReference type="InterPro" id="IPR007016">
    <property type="entry name" value="O-antigen_ligase-rel_domated"/>
</dbReference>
<dbReference type="InterPro" id="IPR051533">
    <property type="entry name" value="WaaL-like"/>
</dbReference>
<keyword evidence="7" id="KW-0436">Ligase</keyword>
<dbReference type="Proteomes" id="UP001593833">
    <property type="component" value="Unassembled WGS sequence"/>
</dbReference>
<feature type="transmembrane region" description="Helical" evidence="5">
    <location>
        <begin position="6"/>
        <end position="28"/>
    </location>
</feature>
<feature type="transmembrane region" description="Helical" evidence="5">
    <location>
        <begin position="98"/>
        <end position="117"/>
    </location>
</feature>
<dbReference type="EMBL" id="JBHPKH010000006">
    <property type="protein sequence ID" value="MFC1572177.1"/>
    <property type="molecule type" value="Genomic_DNA"/>
</dbReference>
<evidence type="ECO:0000313" key="8">
    <source>
        <dbReference type="Proteomes" id="UP001593833"/>
    </source>
</evidence>
<feature type="transmembrane region" description="Helical" evidence="5">
    <location>
        <begin position="263"/>
        <end position="282"/>
    </location>
</feature>
<dbReference type="GO" id="GO:0016874">
    <property type="term" value="F:ligase activity"/>
    <property type="evidence" value="ECO:0007669"/>
    <property type="project" value="UniProtKB-KW"/>
</dbReference>
<feature type="transmembrane region" description="Helical" evidence="5">
    <location>
        <begin position="123"/>
        <end position="143"/>
    </location>
</feature>
<reference evidence="7 8" key="1">
    <citation type="submission" date="2024-09" db="EMBL/GenBank/DDBJ databases">
        <authorList>
            <person name="D'Angelo T."/>
        </authorList>
    </citation>
    <scope>NUCLEOTIDE SEQUENCE [LARGE SCALE GENOMIC DNA]</scope>
    <source>
        <strain evidence="7">SAG AM-320-E07</strain>
    </source>
</reference>
<evidence type="ECO:0000256" key="3">
    <source>
        <dbReference type="ARBA" id="ARBA00022989"/>
    </source>
</evidence>
<comment type="caution">
    <text evidence="7">The sequence shown here is derived from an EMBL/GenBank/DDBJ whole genome shotgun (WGS) entry which is preliminary data.</text>
</comment>
<dbReference type="Pfam" id="PF04932">
    <property type="entry name" value="Wzy_C"/>
    <property type="match status" value="1"/>
</dbReference>
<keyword evidence="4 5" id="KW-0472">Membrane</keyword>
<evidence type="ECO:0000256" key="5">
    <source>
        <dbReference type="SAM" id="Phobius"/>
    </source>
</evidence>
<evidence type="ECO:0000256" key="4">
    <source>
        <dbReference type="ARBA" id="ARBA00023136"/>
    </source>
</evidence>
<feature type="domain" description="O-antigen ligase-related" evidence="6">
    <location>
        <begin position="245"/>
        <end position="384"/>
    </location>
</feature>
<feature type="transmembrane region" description="Helical" evidence="5">
    <location>
        <begin position="240"/>
        <end position="257"/>
    </location>
</feature>
<gene>
    <name evidence="7" type="ORF">ACFL6M_01135</name>
</gene>
<comment type="subcellular location">
    <subcellularLocation>
        <location evidence="1">Membrane</location>
        <topology evidence="1">Multi-pass membrane protein</topology>
    </subcellularLocation>
</comment>
<accession>A0ABV6YIL3</accession>
<proteinExistence type="predicted"/>
<feature type="transmembrane region" description="Helical" evidence="5">
    <location>
        <begin position="155"/>
        <end position="177"/>
    </location>
</feature>
<keyword evidence="8" id="KW-1185">Reference proteome</keyword>
<dbReference type="PANTHER" id="PTHR37422">
    <property type="entry name" value="TEICHURONIC ACID BIOSYNTHESIS PROTEIN TUAE"/>
    <property type="match status" value="1"/>
</dbReference>
<feature type="transmembrane region" description="Helical" evidence="5">
    <location>
        <begin position="208"/>
        <end position="228"/>
    </location>
</feature>
<protein>
    <submittedName>
        <fullName evidence="7">O-antigen ligase family protein</fullName>
    </submittedName>
</protein>
<sequence>MLHPIVWFGFAVLIGYLLGAPPGGSYAIRIGKSLVGLAMLFVLIRFPIHVGMGIFFILYAFPATISIGSTNFIFIVLITVMWAVRVAMGNERGIQRTCLDLAILLYISVHILSLAAVSTNHDLTMSLKSLLHLSVPILMYYVIVNIGRVPGRLRFLAEMFTVGMLVVYFSGFMQRYASGVAWLPRWYVAGTGGQGMFGDSGAARVGGVFTHAMMADTAAFMAILQMYLAMYFKNRPWRRALHWITAAVSIYMISLTANRGGLIIFLIGLTYFYVVFAGELSWKRVVLGLTMVFIALAIGELAQGGEGKVTLAARTIGTKVHGLVPDTRRGVWAYIWDRIMEKPILGHGPYFDVDTYDNARRVFWPHNGYLYYFFTVGLVGLPAFLYLVVRVLSRTVVGWKMTIQEAPLSRGLTAVFHIGIVQFLIGQLRTDHQRGDPYVYFMWMLFAMGILARQVWEDEKAAEVAKQLPADTAAVRHAGA</sequence>
<feature type="transmembrane region" description="Helical" evidence="5">
    <location>
        <begin position="438"/>
        <end position="456"/>
    </location>
</feature>
<feature type="transmembrane region" description="Helical" evidence="5">
    <location>
        <begin position="67"/>
        <end position="86"/>
    </location>
</feature>
<evidence type="ECO:0000259" key="6">
    <source>
        <dbReference type="Pfam" id="PF04932"/>
    </source>
</evidence>
<dbReference type="PANTHER" id="PTHR37422:SF13">
    <property type="entry name" value="LIPOPOLYSACCHARIDE BIOSYNTHESIS PROTEIN PA4999-RELATED"/>
    <property type="match status" value="1"/>
</dbReference>
<feature type="transmembrane region" description="Helical" evidence="5">
    <location>
        <begin position="369"/>
        <end position="388"/>
    </location>
</feature>
<organism evidence="7 8">
    <name type="scientific">Eiseniibacteriota bacterium</name>
    <dbReference type="NCBI Taxonomy" id="2212470"/>
    <lineage>
        <taxon>Bacteria</taxon>
        <taxon>Candidatus Eiseniibacteriota</taxon>
    </lineage>
</organism>
<evidence type="ECO:0000256" key="2">
    <source>
        <dbReference type="ARBA" id="ARBA00022692"/>
    </source>
</evidence>
<evidence type="ECO:0000313" key="7">
    <source>
        <dbReference type="EMBL" id="MFC1572177.1"/>
    </source>
</evidence>
<evidence type="ECO:0000256" key="1">
    <source>
        <dbReference type="ARBA" id="ARBA00004141"/>
    </source>
</evidence>
<keyword evidence="2 5" id="KW-0812">Transmembrane</keyword>
<feature type="transmembrane region" description="Helical" evidence="5">
    <location>
        <begin position="408"/>
        <end position="426"/>
    </location>
</feature>
<name>A0ABV6YIL3_UNCEI</name>
<feature type="transmembrane region" description="Helical" evidence="5">
    <location>
        <begin position="35"/>
        <end position="61"/>
    </location>
</feature>
<keyword evidence="3 5" id="KW-1133">Transmembrane helix</keyword>